<dbReference type="SUPFAM" id="SSF53335">
    <property type="entry name" value="S-adenosyl-L-methionine-dependent methyltransferases"/>
    <property type="match status" value="1"/>
</dbReference>
<dbReference type="InterPro" id="IPR013217">
    <property type="entry name" value="Methyltransf_12"/>
</dbReference>
<organism evidence="7 8">
    <name type="scientific">Roseospira visakhapatnamensis</name>
    <dbReference type="NCBI Taxonomy" id="390880"/>
    <lineage>
        <taxon>Bacteria</taxon>
        <taxon>Pseudomonadati</taxon>
        <taxon>Pseudomonadota</taxon>
        <taxon>Alphaproteobacteria</taxon>
        <taxon>Rhodospirillales</taxon>
        <taxon>Rhodospirillaceae</taxon>
        <taxon>Roseospira</taxon>
    </lineage>
</organism>
<evidence type="ECO:0000259" key="6">
    <source>
        <dbReference type="Pfam" id="PF08242"/>
    </source>
</evidence>
<dbReference type="CDD" id="cd02440">
    <property type="entry name" value="AdoMet_MTases"/>
    <property type="match status" value="1"/>
</dbReference>
<evidence type="ECO:0000256" key="2">
    <source>
        <dbReference type="ARBA" id="ARBA00022603"/>
    </source>
</evidence>
<accession>A0A7W6R9I7</accession>
<dbReference type="PANTHER" id="PTHR43667:SF1">
    <property type="entry name" value="CYCLOPROPANE-FATTY-ACYL-PHOSPHOLIPID SYNTHASE"/>
    <property type="match status" value="1"/>
</dbReference>
<dbReference type="EMBL" id="JACIGK010000001">
    <property type="protein sequence ID" value="MBB4264414.1"/>
    <property type="molecule type" value="Genomic_DNA"/>
</dbReference>
<evidence type="ECO:0000256" key="1">
    <source>
        <dbReference type="ARBA" id="ARBA00010815"/>
    </source>
</evidence>
<comment type="similarity">
    <text evidence="1">Belongs to the CFA/CMAS family.</text>
</comment>
<dbReference type="GO" id="GO:0032259">
    <property type="term" value="P:methylation"/>
    <property type="evidence" value="ECO:0007669"/>
    <property type="project" value="UniProtKB-KW"/>
</dbReference>
<evidence type="ECO:0000313" key="8">
    <source>
        <dbReference type="Proteomes" id="UP000554286"/>
    </source>
</evidence>
<keyword evidence="5" id="KW-0443">Lipid metabolism</keyword>
<dbReference type="Pfam" id="PF08242">
    <property type="entry name" value="Methyltransf_12"/>
    <property type="match status" value="1"/>
</dbReference>
<name>A0A7W6R9I7_9PROT</name>
<gene>
    <name evidence="7" type="ORF">GGD89_000020</name>
</gene>
<dbReference type="AlphaFoldDB" id="A0A7W6R9I7"/>
<feature type="domain" description="Methyltransferase type 12" evidence="6">
    <location>
        <begin position="60"/>
        <end position="157"/>
    </location>
</feature>
<dbReference type="Gene3D" id="3.40.50.150">
    <property type="entry name" value="Vaccinia Virus protein VP39"/>
    <property type="match status" value="1"/>
</dbReference>
<dbReference type="GO" id="GO:0008168">
    <property type="term" value="F:methyltransferase activity"/>
    <property type="evidence" value="ECO:0007669"/>
    <property type="project" value="UniProtKB-KW"/>
</dbReference>
<dbReference type="GO" id="GO:0006629">
    <property type="term" value="P:lipid metabolic process"/>
    <property type="evidence" value="ECO:0007669"/>
    <property type="project" value="UniProtKB-KW"/>
</dbReference>
<comment type="caution">
    <text evidence="7">The sequence shown here is derived from an EMBL/GenBank/DDBJ whole genome shotgun (WGS) entry which is preliminary data.</text>
</comment>
<reference evidence="7 8" key="1">
    <citation type="submission" date="2020-08" db="EMBL/GenBank/DDBJ databases">
        <title>Genome sequencing of Purple Non-Sulfur Bacteria from various extreme environments.</title>
        <authorList>
            <person name="Mayer M."/>
        </authorList>
    </citation>
    <scope>NUCLEOTIDE SEQUENCE [LARGE SCALE GENOMIC DNA]</scope>
    <source>
        <strain evidence="7 8">JA131</strain>
    </source>
</reference>
<keyword evidence="3 7" id="KW-0808">Transferase</keyword>
<evidence type="ECO:0000256" key="4">
    <source>
        <dbReference type="ARBA" id="ARBA00022691"/>
    </source>
</evidence>
<dbReference type="PANTHER" id="PTHR43667">
    <property type="entry name" value="CYCLOPROPANE-FATTY-ACYL-PHOSPHOLIPID SYNTHASE"/>
    <property type="match status" value="1"/>
</dbReference>
<sequence>MADGAARRPRRRHLGADPAAWDEAYRAGDFARLHGLGEAPRYGIIAAWLRHLVPDGGTVLDAGCGEGALFRHVVGERPSLTYIGFDLSAVALETAARMIGTADAARARLRRAGLADYRPAPEDPPYDAIVLTEVLSYSADSITWLDRYRRWLAPEGVMVATLQVPRRPDSGAHGPFNALRAALDGPAWTVLDSADLTSPRGGNAWVLRVFR</sequence>
<dbReference type="Proteomes" id="UP000554286">
    <property type="component" value="Unassembled WGS sequence"/>
</dbReference>
<evidence type="ECO:0000313" key="7">
    <source>
        <dbReference type="EMBL" id="MBB4264414.1"/>
    </source>
</evidence>
<keyword evidence="8" id="KW-1185">Reference proteome</keyword>
<dbReference type="InterPro" id="IPR029063">
    <property type="entry name" value="SAM-dependent_MTases_sf"/>
</dbReference>
<evidence type="ECO:0000256" key="3">
    <source>
        <dbReference type="ARBA" id="ARBA00022679"/>
    </source>
</evidence>
<evidence type="ECO:0000256" key="5">
    <source>
        <dbReference type="ARBA" id="ARBA00023098"/>
    </source>
</evidence>
<proteinExistence type="inferred from homology"/>
<dbReference type="InterPro" id="IPR050723">
    <property type="entry name" value="CFA/CMAS"/>
</dbReference>
<keyword evidence="4" id="KW-0949">S-adenosyl-L-methionine</keyword>
<protein>
    <submittedName>
        <fullName evidence="7">Cyclopropane fatty-acyl-phospholipid synthase-like methyltransferase</fullName>
    </submittedName>
</protein>
<dbReference type="RefSeq" id="WP_184042061.1">
    <property type="nucleotide sequence ID" value="NZ_JACIGK010000001.1"/>
</dbReference>
<keyword evidence="2 7" id="KW-0489">Methyltransferase</keyword>